<dbReference type="Gene3D" id="3.80.10.10">
    <property type="entry name" value="Ribonuclease Inhibitor"/>
    <property type="match status" value="1"/>
</dbReference>
<dbReference type="AlphaFoldDB" id="A0A0F9KHV8"/>
<dbReference type="PANTHER" id="PTHR48051">
    <property type="match status" value="1"/>
</dbReference>
<evidence type="ECO:0000256" key="1">
    <source>
        <dbReference type="ARBA" id="ARBA00022614"/>
    </source>
</evidence>
<keyword evidence="2" id="KW-0677">Repeat</keyword>
<dbReference type="Pfam" id="PF23598">
    <property type="entry name" value="LRR_14"/>
    <property type="match status" value="1"/>
</dbReference>
<dbReference type="EMBL" id="LAZR01009163">
    <property type="protein sequence ID" value="KKM74291.1"/>
    <property type="molecule type" value="Genomic_DNA"/>
</dbReference>
<dbReference type="PANTHER" id="PTHR48051:SF54">
    <property type="entry name" value="LEUCINE-RICH REPEAT-CONTAINING PROTEIN"/>
    <property type="match status" value="1"/>
</dbReference>
<dbReference type="GO" id="GO:0005737">
    <property type="term" value="C:cytoplasm"/>
    <property type="evidence" value="ECO:0007669"/>
    <property type="project" value="TreeGrafter"/>
</dbReference>
<reference evidence="4" key="1">
    <citation type="journal article" date="2015" name="Nature">
        <title>Complex archaea that bridge the gap between prokaryotes and eukaryotes.</title>
        <authorList>
            <person name="Spang A."/>
            <person name="Saw J.H."/>
            <person name="Jorgensen S.L."/>
            <person name="Zaremba-Niedzwiedzka K."/>
            <person name="Martijn J."/>
            <person name="Lind A.E."/>
            <person name="van Eijk R."/>
            <person name="Schleper C."/>
            <person name="Guy L."/>
            <person name="Ettema T.J."/>
        </authorList>
    </citation>
    <scope>NUCLEOTIDE SEQUENCE</scope>
</reference>
<gene>
    <name evidence="4" type="ORF">LCGC14_1401740</name>
</gene>
<evidence type="ECO:0000313" key="4">
    <source>
        <dbReference type="EMBL" id="KKM74291.1"/>
    </source>
</evidence>
<dbReference type="InterPro" id="IPR050216">
    <property type="entry name" value="LRR_domain-containing"/>
</dbReference>
<comment type="caution">
    <text evidence="4">The sequence shown here is derived from an EMBL/GenBank/DDBJ whole genome shotgun (WGS) entry which is preliminary data.</text>
</comment>
<protein>
    <recommendedName>
        <fullName evidence="3">Disease resistance R13L4/SHOC-2-like LRR domain-containing protein</fullName>
    </recommendedName>
</protein>
<keyword evidence="1" id="KW-0433">Leucine-rich repeat</keyword>
<sequence>MWLYMEGNVEHIKVLRELERKIGKSLSPVVELNWDTLGVKFLDTDVIGLGLYGCNLNDLPESIGKLNSLEELFLARNNLKTLPESVGNLKSLRILDLRYNIMEKFTFFSNLQSVQELYIGFNNLS</sequence>
<feature type="non-terminal residue" evidence="4">
    <location>
        <position position="125"/>
    </location>
</feature>
<evidence type="ECO:0000259" key="3">
    <source>
        <dbReference type="Pfam" id="PF23598"/>
    </source>
</evidence>
<organism evidence="4">
    <name type="scientific">marine sediment metagenome</name>
    <dbReference type="NCBI Taxonomy" id="412755"/>
    <lineage>
        <taxon>unclassified sequences</taxon>
        <taxon>metagenomes</taxon>
        <taxon>ecological metagenomes</taxon>
    </lineage>
</organism>
<feature type="domain" description="Disease resistance R13L4/SHOC-2-like LRR" evidence="3">
    <location>
        <begin position="49"/>
        <end position="118"/>
    </location>
</feature>
<accession>A0A0F9KHV8</accession>
<proteinExistence type="predicted"/>
<name>A0A0F9KHV8_9ZZZZ</name>
<dbReference type="InterPro" id="IPR055414">
    <property type="entry name" value="LRR_R13L4/SHOC2-like"/>
</dbReference>
<evidence type="ECO:0000256" key="2">
    <source>
        <dbReference type="ARBA" id="ARBA00022737"/>
    </source>
</evidence>
<dbReference type="InterPro" id="IPR032675">
    <property type="entry name" value="LRR_dom_sf"/>
</dbReference>
<dbReference type="SUPFAM" id="SSF52058">
    <property type="entry name" value="L domain-like"/>
    <property type="match status" value="1"/>
</dbReference>